<reference evidence="4" key="1">
    <citation type="submission" date="2022-08" db="EMBL/GenBank/DDBJ databases">
        <authorList>
            <person name="Marques A."/>
        </authorList>
    </citation>
    <scope>NUCLEOTIDE SEQUENCE</scope>
    <source>
        <strain evidence="4">RhyPub2mFocal</strain>
        <tissue evidence="4">Leaves</tissue>
    </source>
</reference>
<dbReference type="EMBL" id="JAMFTS010000005">
    <property type="protein sequence ID" value="KAJ4745737.1"/>
    <property type="molecule type" value="Genomic_DNA"/>
</dbReference>
<dbReference type="InterPro" id="IPR039749">
    <property type="entry name" value="NUB1"/>
</dbReference>
<protein>
    <submittedName>
        <fullName evidence="4">NEDD8 ultimate buster 1</fullName>
    </submittedName>
</protein>
<accession>A0AAV8BTC3</accession>
<dbReference type="SUPFAM" id="SSF46934">
    <property type="entry name" value="UBA-like"/>
    <property type="match status" value="2"/>
</dbReference>
<evidence type="ECO:0000259" key="2">
    <source>
        <dbReference type="PROSITE" id="PS50030"/>
    </source>
</evidence>
<dbReference type="InterPro" id="IPR009060">
    <property type="entry name" value="UBA-like_sf"/>
</dbReference>
<dbReference type="InterPro" id="IPR015940">
    <property type="entry name" value="UBA"/>
</dbReference>
<gene>
    <name evidence="4" type="ORF">LUZ62_080142</name>
</gene>
<dbReference type="SMART" id="SM00165">
    <property type="entry name" value="UBA"/>
    <property type="match status" value="2"/>
</dbReference>
<name>A0AAV8BTC3_9POAL</name>
<evidence type="ECO:0000313" key="4">
    <source>
        <dbReference type="EMBL" id="KAJ4745737.1"/>
    </source>
</evidence>
<dbReference type="Proteomes" id="UP001140206">
    <property type="component" value="Chromosome 5"/>
</dbReference>
<dbReference type="InterPro" id="IPR029071">
    <property type="entry name" value="Ubiquitin-like_domsf"/>
</dbReference>
<feature type="domain" description="Ubiquitin-like" evidence="3">
    <location>
        <begin position="30"/>
        <end position="82"/>
    </location>
</feature>
<keyword evidence="1" id="KW-0175">Coiled coil</keyword>
<dbReference type="GO" id="GO:2000058">
    <property type="term" value="P:regulation of ubiquitin-dependent protein catabolic process"/>
    <property type="evidence" value="ECO:0007669"/>
    <property type="project" value="TreeGrafter"/>
</dbReference>
<keyword evidence="5" id="KW-1185">Reference proteome</keyword>
<dbReference type="CDD" id="cd14270">
    <property type="entry name" value="UBA"/>
    <property type="match status" value="1"/>
</dbReference>
<dbReference type="Pfam" id="PF22562">
    <property type="entry name" value="UBA_7"/>
    <property type="match status" value="1"/>
</dbReference>
<dbReference type="Gene3D" id="1.10.8.10">
    <property type="entry name" value="DNA helicase RuvA subunit, C-terminal domain"/>
    <property type="match status" value="2"/>
</dbReference>
<dbReference type="PROSITE" id="PS50030">
    <property type="entry name" value="UBA"/>
    <property type="match status" value="2"/>
</dbReference>
<evidence type="ECO:0000259" key="3">
    <source>
        <dbReference type="PROSITE" id="PS50053"/>
    </source>
</evidence>
<feature type="domain" description="UBA" evidence="2">
    <location>
        <begin position="369"/>
        <end position="409"/>
    </location>
</feature>
<proteinExistence type="predicted"/>
<dbReference type="PANTHER" id="PTHR12948:SF3">
    <property type="entry name" value="NEDD8 ULTIMATE BUSTER 1"/>
    <property type="match status" value="1"/>
</dbReference>
<dbReference type="InterPro" id="IPR000626">
    <property type="entry name" value="Ubiquitin-like_dom"/>
</dbReference>
<evidence type="ECO:0000313" key="5">
    <source>
        <dbReference type="Proteomes" id="UP001140206"/>
    </source>
</evidence>
<sequence length="530" mass="58906">MDEAPAPAMAKLKVAGAWSGTLEVALDACTVQMLRAEVAHRSNGGCDPTRINLICGGKVLRDGDSTLLQLGLKNNGKVLATLMADARNAMEVEQEAKKAKDQEDHANKLTRIWEAAKSMAKRHSDGSFPLNDYNIELEDQNGKKVMFGSESDRRALMMGLMLHANAKGLLKKENYKDALDVLTMAEEAFSLCDEKFLQLIDNVPMLQLDMVWCYFMLKDISCLTVAGTRLARTRKGFQSSHGKDSTRFRALQAGRHADLAIYLRLELLEGVVAYYNGDFEKAQESISSAQIKFNQLQVPDEALSLLMSMGYKERSAKRALRLTGQDVQSAVGLLVEEREKKTRRIEENLQRRDEIMEQKRYGKTPNNKAVDMEKLKELASIGFERYLVAEALRINENDMEKALDVLTDPEKNCALQSTMESKRKRSTQTTDVALFPAALLDQAVPTTSNLQQGGPSSAPPAPDLQQQQLVENLLPPPPHVEEARDAEMEDELANELRGDALADYDIDVTKEGEALSEYATLLSSVLGHQL</sequence>
<dbReference type="PROSITE" id="PS50053">
    <property type="entry name" value="UBIQUITIN_2"/>
    <property type="match status" value="1"/>
</dbReference>
<dbReference type="GO" id="GO:0031593">
    <property type="term" value="F:polyubiquitin modification-dependent protein binding"/>
    <property type="evidence" value="ECO:0007669"/>
    <property type="project" value="UniProtKB-ARBA"/>
</dbReference>
<feature type="domain" description="UBA" evidence="2">
    <location>
        <begin position="297"/>
        <end position="337"/>
    </location>
</feature>
<feature type="coiled-coil region" evidence="1">
    <location>
        <begin position="82"/>
        <end position="109"/>
    </location>
</feature>
<dbReference type="PANTHER" id="PTHR12948">
    <property type="entry name" value="NEDD8 ULTIMATE BUSTER-1 BS4 PROTEIN"/>
    <property type="match status" value="1"/>
</dbReference>
<evidence type="ECO:0000256" key="1">
    <source>
        <dbReference type="SAM" id="Coils"/>
    </source>
</evidence>
<dbReference type="Gene3D" id="3.10.20.90">
    <property type="entry name" value="Phosphatidylinositol 3-kinase Catalytic Subunit, Chain A, domain 1"/>
    <property type="match status" value="1"/>
</dbReference>
<comment type="caution">
    <text evidence="4">The sequence shown here is derived from an EMBL/GenBank/DDBJ whole genome shotgun (WGS) entry which is preliminary data.</text>
</comment>
<organism evidence="4 5">
    <name type="scientific">Rhynchospora pubera</name>
    <dbReference type="NCBI Taxonomy" id="906938"/>
    <lineage>
        <taxon>Eukaryota</taxon>
        <taxon>Viridiplantae</taxon>
        <taxon>Streptophyta</taxon>
        <taxon>Embryophyta</taxon>
        <taxon>Tracheophyta</taxon>
        <taxon>Spermatophyta</taxon>
        <taxon>Magnoliopsida</taxon>
        <taxon>Liliopsida</taxon>
        <taxon>Poales</taxon>
        <taxon>Cyperaceae</taxon>
        <taxon>Cyperoideae</taxon>
        <taxon>Rhynchosporeae</taxon>
        <taxon>Rhynchospora</taxon>
    </lineage>
</organism>
<dbReference type="AlphaFoldDB" id="A0AAV8BTC3"/>
<dbReference type="SUPFAM" id="SSF54236">
    <property type="entry name" value="Ubiquitin-like"/>
    <property type="match status" value="1"/>
</dbReference>